<dbReference type="Pfam" id="PF18962">
    <property type="entry name" value="Por_Secre_tail"/>
    <property type="match status" value="1"/>
</dbReference>
<keyword evidence="1" id="KW-0732">Signal</keyword>
<protein>
    <recommendedName>
        <fullName evidence="2">Secretion system C-terminal sorting domain-containing protein</fullName>
    </recommendedName>
</protein>
<dbReference type="Proteomes" id="UP000197277">
    <property type="component" value="Unassembled WGS sequence"/>
</dbReference>
<dbReference type="InterPro" id="IPR013783">
    <property type="entry name" value="Ig-like_fold"/>
</dbReference>
<dbReference type="EMBL" id="NIRR01000008">
    <property type="protein sequence ID" value="OWP63756.1"/>
    <property type="molecule type" value="Genomic_DNA"/>
</dbReference>
<evidence type="ECO:0000256" key="1">
    <source>
        <dbReference type="SAM" id="SignalP"/>
    </source>
</evidence>
<evidence type="ECO:0000259" key="2">
    <source>
        <dbReference type="Pfam" id="PF18962"/>
    </source>
</evidence>
<sequence length="745" mass="78643">MLRLYSNSATRLLRVLVCLLLSCSAQLANAASAPIYSAGGASGAQTIRTCTGILNPVCFGSVDNEELAADGNFNSAATIDVPLSLVGNSIRLRVNLASQAPANYRAGVVVRRQGGVLNLLNINLAGVLVIRTLKKSGSTSVVQESIPVSAELAGLVLGGSGSDPVRLEFVATKPFDQIEIEAGALLALGYKLDVFYAYAIDANVINTAQGYLSRFDAPSTSNYSTESKDNGITLCVNSNVSNPLNAVDNSLTNYATMGSLVDLSCPTTLQTQLEGTAPAGYDAGFVIGNGGLLDVSILKGLRLTTYLNGVAQESSGAGDLLSLKVLPGGQYAINFPTTKRYDRVEIRRTSLLGVLDNLRVYYGFGLEPRVFRDVDPLLSQFANPAGKFEVTTSSAVVCVNCSITDPQLAADNDLKNNYATVQTTLSVGGTVGLKMRLDGAGQAGNTAGVILGSGTELLDLNVLSNIRVRTYTGTPTSNGNTDGSVLVESATGSALLRLELLADGRQEISFLTTRDFDWVEVEFANGVSLLNDTRIYYGFAEDRPTGFPTNIVAPPAPLPVQLTAFNARANELAVDVTWKTAAEVNSDYFEVERSVTANQGFVTVGRVQAAGNTSSGREYALRDNDARQLPAGVLYYRLRQVDVDGTQVYSAVAVVTRKAAAVALVLYPNPAGSSDLVQVTLGTLPSADYEVAIYSLQGSLVSQQSVSARKTTIAVQGLRAGIYQVILRNAQGQQVATQRLALSGR</sequence>
<comment type="caution">
    <text evidence="3">The sequence shown here is derived from an EMBL/GenBank/DDBJ whole genome shotgun (WGS) entry which is preliminary data.</text>
</comment>
<accession>A0A246FLX5</accession>
<feature type="chain" id="PRO_5013372168" description="Secretion system C-terminal sorting domain-containing protein" evidence="1">
    <location>
        <begin position="31"/>
        <end position="745"/>
    </location>
</feature>
<evidence type="ECO:0000313" key="4">
    <source>
        <dbReference type="Proteomes" id="UP000197277"/>
    </source>
</evidence>
<dbReference type="InterPro" id="IPR026444">
    <property type="entry name" value="Secre_tail"/>
</dbReference>
<evidence type="ECO:0000313" key="3">
    <source>
        <dbReference type="EMBL" id="OWP63756.1"/>
    </source>
</evidence>
<keyword evidence="4" id="KW-1185">Reference proteome</keyword>
<name>A0A246FLX5_9BACT</name>
<reference evidence="3 4" key="1">
    <citation type="submission" date="2017-06" db="EMBL/GenBank/DDBJ databases">
        <title>Hymenobacter amundsenii sp. nov. isolated from regoliths in Antarctica.</title>
        <authorList>
            <person name="Sedlacek I."/>
            <person name="Kralova S."/>
            <person name="Pantucek R."/>
            <person name="Svec P."/>
            <person name="Holochova P."/>
            <person name="Stankova E."/>
            <person name="Vrbovska V."/>
            <person name="Busse H.-J."/>
        </authorList>
    </citation>
    <scope>NUCLEOTIDE SEQUENCE [LARGE SCALE GENOMIC DNA]</scope>
    <source>
        <strain evidence="3 4">CCM 8682</strain>
    </source>
</reference>
<dbReference type="Gene3D" id="2.60.40.10">
    <property type="entry name" value="Immunoglobulins"/>
    <property type="match status" value="1"/>
</dbReference>
<proteinExistence type="predicted"/>
<organism evidence="3 4">
    <name type="scientific">Hymenobacter amundsenii</name>
    <dbReference type="NCBI Taxonomy" id="2006685"/>
    <lineage>
        <taxon>Bacteria</taxon>
        <taxon>Pseudomonadati</taxon>
        <taxon>Bacteroidota</taxon>
        <taxon>Cytophagia</taxon>
        <taxon>Cytophagales</taxon>
        <taxon>Hymenobacteraceae</taxon>
        <taxon>Hymenobacter</taxon>
    </lineage>
</organism>
<feature type="domain" description="Secretion system C-terminal sorting" evidence="2">
    <location>
        <begin position="666"/>
        <end position="735"/>
    </location>
</feature>
<gene>
    <name evidence="3" type="ORF">CDA63_07130</name>
</gene>
<dbReference type="OrthoDB" id="2582440at2"/>
<dbReference type="NCBIfam" id="TIGR04183">
    <property type="entry name" value="Por_Secre_tail"/>
    <property type="match status" value="1"/>
</dbReference>
<feature type="signal peptide" evidence="1">
    <location>
        <begin position="1"/>
        <end position="30"/>
    </location>
</feature>
<dbReference type="AlphaFoldDB" id="A0A246FLX5"/>